<accession>A0A3N1Y6Y5</accession>
<dbReference type="GO" id="GO:0009088">
    <property type="term" value="P:threonine biosynthetic process"/>
    <property type="evidence" value="ECO:0007669"/>
    <property type="project" value="UniProtKB-UniRule"/>
</dbReference>
<evidence type="ECO:0000259" key="10">
    <source>
        <dbReference type="Pfam" id="PF01636"/>
    </source>
</evidence>
<dbReference type="EMBL" id="RJVI01000001">
    <property type="protein sequence ID" value="ROR34278.1"/>
    <property type="molecule type" value="Genomic_DNA"/>
</dbReference>
<keyword evidence="3 8" id="KW-0791">Threonine biosynthesis</keyword>
<dbReference type="Proteomes" id="UP000276634">
    <property type="component" value="Unassembled WGS sequence"/>
</dbReference>
<dbReference type="UniPathway" id="UPA00050">
    <property type="reaction ID" value="UER00064"/>
</dbReference>
<organism evidence="11 12">
    <name type="scientific">Inmirania thermothiophila</name>
    <dbReference type="NCBI Taxonomy" id="1750597"/>
    <lineage>
        <taxon>Bacteria</taxon>
        <taxon>Pseudomonadati</taxon>
        <taxon>Pseudomonadota</taxon>
        <taxon>Gammaproteobacteria</taxon>
        <taxon>Chromatiales</taxon>
        <taxon>Ectothiorhodospiraceae</taxon>
        <taxon>Inmirania</taxon>
    </lineage>
</organism>
<keyword evidence="6 8" id="KW-0067">ATP-binding</keyword>
<proteinExistence type="inferred from homology"/>
<dbReference type="GO" id="GO:0004413">
    <property type="term" value="F:homoserine kinase activity"/>
    <property type="evidence" value="ECO:0007669"/>
    <property type="project" value="UniProtKB-UniRule"/>
</dbReference>
<dbReference type="InterPro" id="IPR050249">
    <property type="entry name" value="Pseudomonas-type_ThrB"/>
</dbReference>
<dbReference type="HAMAP" id="MF_00301">
    <property type="entry name" value="Homoser_kinase_2"/>
    <property type="match status" value="1"/>
</dbReference>
<protein>
    <recommendedName>
        <fullName evidence="8 9">Homoserine kinase</fullName>
        <shortName evidence="8">HK</shortName>
        <shortName evidence="8">HSK</shortName>
        <ecNumber evidence="8 9">2.7.1.39</ecNumber>
    </recommendedName>
</protein>
<dbReference type="InterPro" id="IPR002575">
    <property type="entry name" value="Aminoglycoside_PTrfase"/>
</dbReference>
<dbReference type="InterPro" id="IPR005280">
    <property type="entry name" value="Homoserine_kinase_II"/>
</dbReference>
<dbReference type="NCBIfam" id="NF003558">
    <property type="entry name" value="PRK05231.1"/>
    <property type="match status" value="1"/>
</dbReference>
<dbReference type="SUPFAM" id="SSF56112">
    <property type="entry name" value="Protein kinase-like (PK-like)"/>
    <property type="match status" value="1"/>
</dbReference>
<dbReference type="Pfam" id="PF01636">
    <property type="entry name" value="APH"/>
    <property type="match status" value="1"/>
</dbReference>
<keyword evidence="12" id="KW-1185">Reference proteome</keyword>
<evidence type="ECO:0000256" key="6">
    <source>
        <dbReference type="ARBA" id="ARBA00022840"/>
    </source>
</evidence>
<dbReference type="OrthoDB" id="9777460at2"/>
<dbReference type="InterPro" id="IPR011009">
    <property type="entry name" value="Kinase-like_dom_sf"/>
</dbReference>
<evidence type="ECO:0000256" key="7">
    <source>
        <dbReference type="ARBA" id="ARBA00038240"/>
    </source>
</evidence>
<feature type="domain" description="Aminoglycoside phosphotransferase" evidence="10">
    <location>
        <begin position="27"/>
        <end position="254"/>
    </location>
</feature>
<evidence type="ECO:0000313" key="11">
    <source>
        <dbReference type="EMBL" id="ROR34278.1"/>
    </source>
</evidence>
<dbReference type="PANTHER" id="PTHR21064:SF6">
    <property type="entry name" value="AMINOGLYCOSIDE PHOSPHOTRANSFERASE DOMAIN-CONTAINING PROTEIN"/>
    <property type="match status" value="1"/>
</dbReference>
<sequence>MAVYTEVGEREVAALLARYDLGALIALEPIAEGIENTNYFVTAEGGRFVLTLFESSVPREDLPFFVALTGHLAARGIPCPRPLADRGGACLQRLAGRPAVLVERLPGASVTAPRPAHCAAAGELLARLHAAAADFPRHRPNPRGAAWREATAAQVRPRLDPVASRLLAEEVAAQALPPPAGLPRGIVHADLFRDNVLFEDGRLSGVIDFYYACSDVLLLDVAIAVNDWCAVPGGGLDETRAAALVGAYAAVRPFTPEEHAAWPRMLRLAALRFWLSRLYDWHFPREGVLARRKDPDEYRRLLEAHRAAAPPLAA</sequence>
<evidence type="ECO:0000256" key="2">
    <source>
        <dbReference type="ARBA" id="ARBA00022679"/>
    </source>
</evidence>
<keyword evidence="4 8" id="KW-0547">Nucleotide-binding</keyword>
<name>A0A3N1Y6Y5_9GAMM</name>
<gene>
    <name evidence="8" type="primary">thrB</name>
    <name evidence="11" type="ORF">EDC57_0174</name>
</gene>
<evidence type="ECO:0000256" key="9">
    <source>
        <dbReference type="NCBIfam" id="TIGR00938"/>
    </source>
</evidence>
<dbReference type="CDD" id="cd05153">
    <property type="entry name" value="HomoserineK_II"/>
    <property type="match status" value="1"/>
</dbReference>
<dbReference type="Gene3D" id="3.30.200.20">
    <property type="entry name" value="Phosphorylase Kinase, domain 1"/>
    <property type="match status" value="1"/>
</dbReference>
<evidence type="ECO:0000256" key="5">
    <source>
        <dbReference type="ARBA" id="ARBA00022777"/>
    </source>
</evidence>
<dbReference type="EC" id="2.7.1.39" evidence="8 9"/>
<evidence type="ECO:0000256" key="3">
    <source>
        <dbReference type="ARBA" id="ARBA00022697"/>
    </source>
</evidence>
<comment type="pathway">
    <text evidence="8">Amino-acid biosynthesis; L-threonine biosynthesis; L-threonine from L-aspartate: step 4/5.</text>
</comment>
<dbReference type="GO" id="GO:0005524">
    <property type="term" value="F:ATP binding"/>
    <property type="evidence" value="ECO:0007669"/>
    <property type="project" value="UniProtKB-KW"/>
</dbReference>
<comment type="caution">
    <text evidence="11">The sequence shown here is derived from an EMBL/GenBank/DDBJ whole genome shotgun (WGS) entry which is preliminary data.</text>
</comment>
<keyword evidence="1 8" id="KW-0028">Amino-acid biosynthesis</keyword>
<dbReference type="NCBIfam" id="TIGR00938">
    <property type="entry name" value="thrB_alt"/>
    <property type="match status" value="1"/>
</dbReference>
<reference evidence="11 12" key="1">
    <citation type="submission" date="2018-11" db="EMBL/GenBank/DDBJ databases">
        <title>Genomic Encyclopedia of Type Strains, Phase IV (KMG-IV): sequencing the most valuable type-strain genomes for metagenomic binning, comparative biology and taxonomic classification.</title>
        <authorList>
            <person name="Goeker M."/>
        </authorList>
    </citation>
    <scope>NUCLEOTIDE SEQUENCE [LARGE SCALE GENOMIC DNA]</scope>
    <source>
        <strain evidence="11 12">DSM 100275</strain>
    </source>
</reference>
<evidence type="ECO:0000256" key="1">
    <source>
        <dbReference type="ARBA" id="ARBA00022605"/>
    </source>
</evidence>
<keyword evidence="2 8" id="KW-0808">Transferase</keyword>
<dbReference type="PANTHER" id="PTHR21064">
    <property type="entry name" value="AMINOGLYCOSIDE PHOSPHOTRANSFERASE DOMAIN-CONTAINING PROTEIN-RELATED"/>
    <property type="match status" value="1"/>
</dbReference>
<evidence type="ECO:0000256" key="4">
    <source>
        <dbReference type="ARBA" id="ARBA00022741"/>
    </source>
</evidence>
<comment type="catalytic activity">
    <reaction evidence="8">
        <text>L-homoserine + ATP = O-phospho-L-homoserine + ADP + H(+)</text>
        <dbReference type="Rhea" id="RHEA:13985"/>
        <dbReference type="ChEBI" id="CHEBI:15378"/>
        <dbReference type="ChEBI" id="CHEBI:30616"/>
        <dbReference type="ChEBI" id="CHEBI:57476"/>
        <dbReference type="ChEBI" id="CHEBI:57590"/>
        <dbReference type="ChEBI" id="CHEBI:456216"/>
        <dbReference type="EC" id="2.7.1.39"/>
    </reaction>
</comment>
<dbReference type="Gene3D" id="3.90.1200.10">
    <property type="match status" value="1"/>
</dbReference>
<comment type="similarity">
    <text evidence="7 8">Belongs to the pseudomonas-type ThrB family.</text>
</comment>
<evidence type="ECO:0000256" key="8">
    <source>
        <dbReference type="HAMAP-Rule" id="MF_00301"/>
    </source>
</evidence>
<evidence type="ECO:0000313" key="12">
    <source>
        <dbReference type="Proteomes" id="UP000276634"/>
    </source>
</evidence>
<dbReference type="RefSeq" id="WP_123399319.1">
    <property type="nucleotide sequence ID" value="NZ_RJVI01000001.1"/>
</dbReference>
<keyword evidence="5 8" id="KW-0418">Kinase</keyword>
<dbReference type="AlphaFoldDB" id="A0A3N1Y6Y5"/>